<evidence type="ECO:0000259" key="8">
    <source>
        <dbReference type="PROSITE" id="PS50883"/>
    </source>
</evidence>
<dbReference type="Pfam" id="PF02743">
    <property type="entry name" value="dCache_1"/>
    <property type="match status" value="1"/>
</dbReference>
<comment type="subcellular location">
    <subcellularLocation>
        <location evidence="1">Cell membrane</location>
        <topology evidence="1">Multi-pass membrane protein</topology>
    </subcellularLocation>
</comment>
<dbReference type="AlphaFoldDB" id="D6XZM9"/>
<evidence type="ECO:0000256" key="4">
    <source>
        <dbReference type="ARBA" id="ARBA00022989"/>
    </source>
</evidence>
<dbReference type="Proteomes" id="UP000000271">
    <property type="component" value="Chromosome"/>
</dbReference>
<keyword evidence="4 7" id="KW-1133">Transmembrane helix</keyword>
<evidence type="ECO:0000256" key="5">
    <source>
        <dbReference type="ARBA" id="ARBA00023136"/>
    </source>
</evidence>
<gene>
    <name evidence="10" type="ordered locus">Bsel_0880</name>
</gene>
<dbReference type="InterPro" id="IPR033479">
    <property type="entry name" value="dCache_1"/>
</dbReference>
<dbReference type="SUPFAM" id="SSF103190">
    <property type="entry name" value="Sensory domain-like"/>
    <property type="match status" value="1"/>
</dbReference>
<keyword evidence="2" id="KW-1003">Cell membrane</keyword>
<sequence>MSDLFHKLSFVKKIIGLVIVVILLNALFIVWLAGSYVNTQNRSMLYEQLELEGTLVTQSIDHFIGIHEILVEEMANNRMFTEFVNREPDGSDVTLWEGYDDIVGDLATSVAPLEAVHLVYLALEDQNQFVSNIADTGPENLIIGNREWYRQTVNEDKVVVSEPYIDAQTGTLAITVSKVIKDQGGYPAGAVGLDLTLDELVNAFSGYGIGESGRVSVFDQYGSVIYDPLFGRSEQVIEMHETADPESEEPVADETHYYFLHETESSEWKVISSVEIREVTAMGRGFLMNVVLIVSAVGLLVIGLAYVTAKHMMSPIVELDETIRGREDTELGFDIPISILSRHDEVGSLGLTLSEMSISIHEYVDELRIRNDELKLEIDNHMQTQNELRLMLAVLAETNQAFFIVDSDLHLVYQNQASDELVSHYEERKGWKPKSVLAILDVDRFRNELIELVEAISWETSLLTRDYQISVRVITHKSKKYYLGIIEDVSDRNEIMQLLDNLQTYDDVTGVMHKDRASDEFAEMIEKKPDVFACIIACDIDGLSTIFNAKGEAFINDLLMMLSERLREVTGEEDIIGRSTSEFLIYKIVESDQDILFHFKEMVAYLNRRYLVQGEEVYLPLRFGIATYPDFGTSIHQLTEFAITALNYNKLNSEQKKYSFYEDGMKDRSEEEYRLYTRLSFAIERQELSLALQPQVDARTGTIIGFEALIRWTHEGQPIRPDQFIPVAEKYNLMLTIGDWVMEEAIRMNRVLIDSGKSLPISINVSAVQFNDPLLISKLQDSLERYRVPAELIKIEITENTLINHKETCIEKLSLLHQLGVKVSIDDFGTGYSSLSYLRQFKVNELKIDRSFISGIPETDNGEITELIITLADKLDLSIVAEGAETREQVDFLCERGAFTIQGYYYYKPLMLENIMELV</sequence>
<dbReference type="Gene3D" id="3.30.450.20">
    <property type="entry name" value="PAS domain"/>
    <property type="match status" value="1"/>
</dbReference>
<evidence type="ECO:0000256" key="7">
    <source>
        <dbReference type="SAM" id="Phobius"/>
    </source>
</evidence>
<keyword evidence="6" id="KW-0175">Coiled coil</keyword>
<dbReference type="Gene3D" id="3.20.20.450">
    <property type="entry name" value="EAL domain"/>
    <property type="match status" value="1"/>
</dbReference>
<evidence type="ECO:0000256" key="3">
    <source>
        <dbReference type="ARBA" id="ARBA00022692"/>
    </source>
</evidence>
<protein>
    <submittedName>
        <fullName evidence="10">Diguanylate cyclase/phosphodiesterase with extracellular sensor</fullName>
    </submittedName>
</protein>
<dbReference type="PANTHER" id="PTHR44757">
    <property type="entry name" value="DIGUANYLATE CYCLASE DGCP"/>
    <property type="match status" value="1"/>
</dbReference>
<keyword evidence="3 7" id="KW-0812">Transmembrane</keyword>
<evidence type="ECO:0000313" key="11">
    <source>
        <dbReference type="Proteomes" id="UP000000271"/>
    </source>
</evidence>
<dbReference type="SUPFAM" id="SSF141868">
    <property type="entry name" value="EAL domain-like"/>
    <property type="match status" value="1"/>
</dbReference>
<dbReference type="PROSITE" id="PS50887">
    <property type="entry name" value="GGDEF"/>
    <property type="match status" value="1"/>
</dbReference>
<name>D6XZM9_BACIE</name>
<dbReference type="Pfam" id="PF00563">
    <property type="entry name" value="EAL"/>
    <property type="match status" value="1"/>
</dbReference>
<dbReference type="GO" id="GO:0005886">
    <property type="term" value="C:plasma membrane"/>
    <property type="evidence" value="ECO:0007669"/>
    <property type="project" value="UniProtKB-SubCell"/>
</dbReference>
<dbReference type="STRING" id="439292.Bsel_0880"/>
<dbReference type="SMART" id="SM00267">
    <property type="entry name" value="GGDEF"/>
    <property type="match status" value="1"/>
</dbReference>
<dbReference type="Pfam" id="PF00990">
    <property type="entry name" value="GGDEF"/>
    <property type="match status" value="1"/>
</dbReference>
<reference evidence="10" key="1">
    <citation type="submission" date="2009-10" db="EMBL/GenBank/DDBJ databases">
        <title>Complete sequence of Bacillus selenitireducens MLS10.</title>
        <authorList>
            <consortium name="US DOE Joint Genome Institute"/>
            <person name="Lucas S."/>
            <person name="Copeland A."/>
            <person name="Lapidus A."/>
            <person name="Glavina del Rio T."/>
            <person name="Dalin E."/>
            <person name="Tice H."/>
            <person name="Bruce D."/>
            <person name="Goodwin L."/>
            <person name="Pitluck S."/>
            <person name="Sims D."/>
            <person name="Brettin T."/>
            <person name="Detter J.C."/>
            <person name="Han C."/>
            <person name="Larimer F."/>
            <person name="Land M."/>
            <person name="Hauser L."/>
            <person name="Kyrpides N."/>
            <person name="Ovchinnikova G."/>
            <person name="Stolz J."/>
        </authorList>
    </citation>
    <scope>NUCLEOTIDE SEQUENCE [LARGE SCALE GENOMIC DNA]</scope>
    <source>
        <strain evidence="10">MLS10</strain>
    </source>
</reference>
<feature type="transmembrane region" description="Helical" evidence="7">
    <location>
        <begin position="14"/>
        <end position="34"/>
    </location>
</feature>
<evidence type="ECO:0000259" key="9">
    <source>
        <dbReference type="PROSITE" id="PS50887"/>
    </source>
</evidence>
<dbReference type="InterPro" id="IPR035919">
    <property type="entry name" value="EAL_sf"/>
</dbReference>
<dbReference type="EMBL" id="CP001791">
    <property type="protein sequence ID" value="ADH98403.1"/>
    <property type="molecule type" value="Genomic_DNA"/>
</dbReference>
<organism evidence="10 11">
    <name type="scientific">Bacillus selenitireducens (strain ATCC 700615 / DSM 15326 / MLS10)</name>
    <dbReference type="NCBI Taxonomy" id="439292"/>
    <lineage>
        <taxon>Bacteria</taxon>
        <taxon>Bacillati</taxon>
        <taxon>Bacillota</taxon>
        <taxon>Bacilli</taxon>
        <taxon>Bacillales</taxon>
        <taxon>Bacillaceae</taxon>
        <taxon>Salisediminibacterium</taxon>
    </lineage>
</organism>
<dbReference type="InterPro" id="IPR029151">
    <property type="entry name" value="Sensor-like_sf"/>
</dbReference>
<accession>D6XZM9</accession>
<feature type="domain" description="GGDEF" evidence="9">
    <location>
        <begin position="531"/>
        <end position="663"/>
    </location>
</feature>
<dbReference type="OrthoDB" id="9759607at2"/>
<keyword evidence="11" id="KW-1185">Reference proteome</keyword>
<dbReference type="PROSITE" id="PS50883">
    <property type="entry name" value="EAL"/>
    <property type="match status" value="1"/>
</dbReference>
<dbReference type="Gene3D" id="3.30.70.270">
    <property type="match status" value="1"/>
</dbReference>
<keyword evidence="5 7" id="KW-0472">Membrane</keyword>
<dbReference type="InterPro" id="IPR000160">
    <property type="entry name" value="GGDEF_dom"/>
</dbReference>
<proteinExistence type="predicted"/>
<feature type="coiled-coil region" evidence="6">
    <location>
        <begin position="364"/>
        <end position="391"/>
    </location>
</feature>
<evidence type="ECO:0000313" key="10">
    <source>
        <dbReference type="EMBL" id="ADH98403.1"/>
    </source>
</evidence>
<dbReference type="KEGG" id="bse:Bsel_0880"/>
<dbReference type="CDD" id="cd18773">
    <property type="entry name" value="PDC1_HK_sensor"/>
    <property type="match status" value="1"/>
</dbReference>
<dbReference type="PANTHER" id="PTHR44757:SF2">
    <property type="entry name" value="BIOFILM ARCHITECTURE MAINTENANCE PROTEIN MBAA"/>
    <property type="match status" value="1"/>
</dbReference>
<dbReference type="CDD" id="cd01948">
    <property type="entry name" value="EAL"/>
    <property type="match status" value="1"/>
</dbReference>
<dbReference type="InterPro" id="IPR029787">
    <property type="entry name" value="Nucleotide_cyclase"/>
</dbReference>
<feature type="domain" description="EAL" evidence="8">
    <location>
        <begin position="672"/>
        <end position="919"/>
    </location>
</feature>
<dbReference type="InterPro" id="IPR052155">
    <property type="entry name" value="Biofilm_reg_signaling"/>
</dbReference>
<dbReference type="InterPro" id="IPR043128">
    <property type="entry name" value="Rev_trsase/Diguanyl_cyclase"/>
</dbReference>
<evidence type="ECO:0000256" key="2">
    <source>
        <dbReference type="ARBA" id="ARBA00022475"/>
    </source>
</evidence>
<dbReference type="InterPro" id="IPR001633">
    <property type="entry name" value="EAL_dom"/>
</dbReference>
<dbReference type="Gene3D" id="6.10.340.10">
    <property type="match status" value="1"/>
</dbReference>
<dbReference type="eggNOG" id="COG5001">
    <property type="taxonomic scope" value="Bacteria"/>
</dbReference>
<dbReference type="SMART" id="SM00052">
    <property type="entry name" value="EAL"/>
    <property type="match status" value="1"/>
</dbReference>
<dbReference type="SUPFAM" id="SSF55073">
    <property type="entry name" value="Nucleotide cyclase"/>
    <property type="match status" value="1"/>
</dbReference>
<feature type="transmembrane region" description="Helical" evidence="7">
    <location>
        <begin position="286"/>
        <end position="307"/>
    </location>
</feature>
<evidence type="ECO:0000256" key="6">
    <source>
        <dbReference type="SAM" id="Coils"/>
    </source>
</evidence>
<evidence type="ECO:0000256" key="1">
    <source>
        <dbReference type="ARBA" id="ARBA00004651"/>
    </source>
</evidence>
<dbReference type="HOGENOM" id="CLU_000445_70_44_9"/>